<evidence type="ECO:0000256" key="1">
    <source>
        <dbReference type="ARBA" id="ARBA00000077"/>
    </source>
</evidence>
<dbReference type="CDD" id="cd13934">
    <property type="entry name" value="RNase_H_Dikarya_like"/>
    <property type="match status" value="1"/>
</dbReference>
<keyword evidence="7" id="KW-0378">Hydrolase</keyword>
<accession>A0ABR3T8F1</accession>
<evidence type="ECO:0000256" key="2">
    <source>
        <dbReference type="ARBA" id="ARBA00005300"/>
    </source>
</evidence>
<comment type="similarity">
    <text evidence="2">Belongs to the RNase H family.</text>
</comment>
<dbReference type="Gene3D" id="3.30.420.10">
    <property type="entry name" value="Ribonuclease H-like superfamily/Ribonuclease H"/>
    <property type="match status" value="1"/>
</dbReference>
<keyword evidence="5" id="KW-0479">Metal-binding</keyword>
<evidence type="ECO:0000256" key="6">
    <source>
        <dbReference type="ARBA" id="ARBA00022759"/>
    </source>
</evidence>
<reference evidence="9 10" key="1">
    <citation type="submission" date="2024-02" db="EMBL/GenBank/DDBJ databases">
        <title>De novo assembly and annotation of 12 fungi associated with fruit tree decline syndrome in Ontario, Canada.</title>
        <authorList>
            <person name="Sulman M."/>
            <person name="Ellouze W."/>
            <person name="Ilyukhin E."/>
        </authorList>
    </citation>
    <scope>NUCLEOTIDE SEQUENCE [LARGE SCALE GENOMIC DNA]</scope>
    <source>
        <strain evidence="9 10">M1-105</strain>
    </source>
</reference>
<comment type="catalytic activity">
    <reaction evidence="1">
        <text>Endonucleolytic cleavage to 5'-phosphomonoester.</text>
        <dbReference type="EC" id="3.1.26.4"/>
    </reaction>
</comment>
<evidence type="ECO:0000313" key="10">
    <source>
        <dbReference type="Proteomes" id="UP001521116"/>
    </source>
</evidence>
<organism evidence="9 10">
    <name type="scientific">Neofusicoccum ribis</name>
    <dbReference type="NCBI Taxonomy" id="45134"/>
    <lineage>
        <taxon>Eukaryota</taxon>
        <taxon>Fungi</taxon>
        <taxon>Dikarya</taxon>
        <taxon>Ascomycota</taxon>
        <taxon>Pezizomycotina</taxon>
        <taxon>Dothideomycetes</taxon>
        <taxon>Dothideomycetes incertae sedis</taxon>
        <taxon>Botryosphaeriales</taxon>
        <taxon>Botryosphaeriaceae</taxon>
        <taxon>Neofusicoccum</taxon>
    </lineage>
</organism>
<dbReference type="Pfam" id="PF00075">
    <property type="entry name" value="RNase_H"/>
    <property type="match status" value="1"/>
</dbReference>
<dbReference type="InterPro" id="IPR002156">
    <property type="entry name" value="RNaseH_domain"/>
</dbReference>
<gene>
    <name evidence="9" type="ORF">SLS56_001523</name>
</gene>
<evidence type="ECO:0000256" key="5">
    <source>
        <dbReference type="ARBA" id="ARBA00022723"/>
    </source>
</evidence>
<keyword evidence="6" id="KW-0255">Endonuclease</keyword>
<evidence type="ECO:0000256" key="7">
    <source>
        <dbReference type="ARBA" id="ARBA00022801"/>
    </source>
</evidence>
<proteinExistence type="inferred from homology"/>
<evidence type="ECO:0000256" key="3">
    <source>
        <dbReference type="ARBA" id="ARBA00012180"/>
    </source>
</evidence>
<dbReference type="InterPro" id="IPR012337">
    <property type="entry name" value="RNaseH-like_sf"/>
</dbReference>
<dbReference type="EC" id="3.1.26.4" evidence="3"/>
<dbReference type="PROSITE" id="PS50879">
    <property type="entry name" value="RNASE_H_1"/>
    <property type="match status" value="1"/>
</dbReference>
<dbReference type="PANTHER" id="PTHR10642:SF26">
    <property type="entry name" value="RIBONUCLEASE H1"/>
    <property type="match status" value="1"/>
</dbReference>
<protein>
    <recommendedName>
        <fullName evidence="3">ribonuclease H</fullName>
        <ecNumber evidence="3">3.1.26.4</ecNumber>
    </recommendedName>
</protein>
<comment type="caution">
    <text evidence="9">The sequence shown here is derived from an EMBL/GenBank/DDBJ whole genome shotgun (WGS) entry which is preliminary data.</text>
</comment>
<evidence type="ECO:0000256" key="4">
    <source>
        <dbReference type="ARBA" id="ARBA00022722"/>
    </source>
</evidence>
<dbReference type="PANTHER" id="PTHR10642">
    <property type="entry name" value="RIBONUCLEASE H1"/>
    <property type="match status" value="1"/>
</dbReference>
<sequence length="276" mass="31278">MSYLQDADKIYTGFAQVTQSPLSTRLATDQREEFCEHDYIPAFVDSYRLFRLREDLDTVSVFKEYVRDYSGSKTYFNVPCTIHCSNGVPCRLRNSIMVSADGACRNNGQPGAQASVAVFFKNDSPFNEAHVLPERDPTSQRAELHAGITALRAAGTLLLDPIPKDFEGMERPTLIVLKTDSNYLVKGITEYIFKWRENGWLNARGLPVVNGALFRRLDELVNRIEKHTAATVKFFHVPRELNPGADSLANQVLDDWEEVARERRRVVKSGRINGDF</sequence>
<keyword evidence="10" id="KW-1185">Reference proteome</keyword>
<dbReference type="EMBL" id="JAJVDC020000009">
    <property type="protein sequence ID" value="KAL1635828.1"/>
    <property type="molecule type" value="Genomic_DNA"/>
</dbReference>
<dbReference type="SUPFAM" id="SSF53098">
    <property type="entry name" value="Ribonuclease H-like"/>
    <property type="match status" value="1"/>
</dbReference>
<name>A0ABR3T8F1_9PEZI</name>
<dbReference type="InterPro" id="IPR036397">
    <property type="entry name" value="RNaseH_sf"/>
</dbReference>
<evidence type="ECO:0000259" key="8">
    <source>
        <dbReference type="PROSITE" id="PS50879"/>
    </source>
</evidence>
<keyword evidence="4" id="KW-0540">Nuclease</keyword>
<evidence type="ECO:0000313" key="9">
    <source>
        <dbReference type="EMBL" id="KAL1635828.1"/>
    </source>
</evidence>
<dbReference type="Proteomes" id="UP001521116">
    <property type="component" value="Unassembled WGS sequence"/>
</dbReference>
<dbReference type="InterPro" id="IPR050092">
    <property type="entry name" value="RNase_H"/>
</dbReference>
<feature type="domain" description="RNase H type-1" evidence="8">
    <location>
        <begin position="92"/>
        <end position="254"/>
    </location>
</feature>